<sequence>MGYVLPSKEKHAKFISDCFDLNGLIAAVSPRGIMAPRIVTGQGEVSNWESSPEGLPQTVRLCMKTTIHTLKTSLDGFKMVSLAVPKDLEPPFLDNPKGEHFPCELLGSGNQNSHPHPIISTPIRFVGRDVFLQDYRPLVHVMFGGERGNLLRYLTRISVTVFNAAIAGIDFFYTDDSSMEYLQACPSTASVDDSVKIPFIIDGPGGEQLTSCQPDGDFLSASTSHSSYKITSLKVDQTNMVITSTHS</sequence>
<dbReference type="OrthoDB" id="5273847at2759"/>
<evidence type="ECO:0000313" key="3">
    <source>
        <dbReference type="Proteomes" id="UP000326565"/>
    </source>
</evidence>
<name>A0A5N5WW61_9EURO</name>
<dbReference type="EMBL" id="ML732244">
    <property type="protein sequence ID" value="KAB8072549.1"/>
    <property type="molecule type" value="Genomic_DNA"/>
</dbReference>
<accession>A0A5N5WW61</accession>
<proteinExistence type="predicted"/>
<dbReference type="Proteomes" id="UP000326565">
    <property type="component" value="Unassembled WGS sequence"/>
</dbReference>
<protein>
    <recommendedName>
        <fullName evidence="1">DUF7600 domain-containing protein</fullName>
    </recommendedName>
</protein>
<dbReference type="InterPro" id="IPR056021">
    <property type="entry name" value="DUF7600"/>
</dbReference>
<dbReference type="Pfam" id="PF24539">
    <property type="entry name" value="DUF7600"/>
    <property type="match status" value="1"/>
</dbReference>
<evidence type="ECO:0000259" key="1">
    <source>
        <dbReference type="Pfam" id="PF24539"/>
    </source>
</evidence>
<reference evidence="2 3" key="1">
    <citation type="submission" date="2019-04" db="EMBL/GenBank/DDBJ databases">
        <title>Friends and foes A comparative genomics study of 23 Aspergillus species from section Flavi.</title>
        <authorList>
            <consortium name="DOE Joint Genome Institute"/>
            <person name="Kjaerbolling I."/>
            <person name="Vesth T."/>
            <person name="Frisvad J.C."/>
            <person name="Nybo J.L."/>
            <person name="Theobald S."/>
            <person name="Kildgaard S."/>
            <person name="Isbrandt T."/>
            <person name="Kuo A."/>
            <person name="Sato A."/>
            <person name="Lyhne E.K."/>
            <person name="Kogle M.E."/>
            <person name="Wiebenga A."/>
            <person name="Kun R.S."/>
            <person name="Lubbers R.J."/>
            <person name="Makela M.R."/>
            <person name="Barry K."/>
            <person name="Chovatia M."/>
            <person name="Clum A."/>
            <person name="Daum C."/>
            <person name="Haridas S."/>
            <person name="He G."/>
            <person name="LaButti K."/>
            <person name="Lipzen A."/>
            <person name="Mondo S."/>
            <person name="Riley R."/>
            <person name="Salamov A."/>
            <person name="Simmons B.A."/>
            <person name="Magnuson J.K."/>
            <person name="Henrissat B."/>
            <person name="Mortensen U.H."/>
            <person name="Larsen T.O."/>
            <person name="Devries R.P."/>
            <person name="Grigoriev I.V."/>
            <person name="Machida M."/>
            <person name="Baker S.E."/>
            <person name="Andersen M.R."/>
        </authorList>
    </citation>
    <scope>NUCLEOTIDE SEQUENCE [LARGE SCALE GENOMIC DNA]</scope>
    <source>
        <strain evidence="2 3">CBS 151.66</strain>
    </source>
</reference>
<organism evidence="2 3">
    <name type="scientific">Aspergillus leporis</name>
    <dbReference type="NCBI Taxonomy" id="41062"/>
    <lineage>
        <taxon>Eukaryota</taxon>
        <taxon>Fungi</taxon>
        <taxon>Dikarya</taxon>
        <taxon>Ascomycota</taxon>
        <taxon>Pezizomycotina</taxon>
        <taxon>Eurotiomycetes</taxon>
        <taxon>Eurotiomycetidae</taxon>
        <taxon>Eurotiales</taxon>
        <taxon>Aspergillaceae</taxon>
        <taxon>Aspergillus</taxon>
        <taxon>Aspergillus subgen. Circumdati</taxon>
    </lineage>
</organism>
<feature type="domain" description="DUF7600" evidence="1">
    <location>
        <begin position="1"/>
        <end position="89"/>
    </location>
</feature>
<dbReference type="AlphaFoldDB" id="A0A5N5WW61"/>
<gene>
    <name evidence="2" type="ORF">BDV29DRAFT_149418</name>
</gene>
<keyword evidence="3" id="KW-1185">Reference proteome</keyword>
<evidence type="ECO:0000313" key="2">
    <source>
        <dbReference type="EMBL" id="KAB8072549.1"/>
    </source>
</evidence>